<accession>A0A134B197</accession>
<dbReference type="Pfam" id="PF08889">
    <property type="entry name" value="WbqC"/>
    <property type="match status" value="1"/>
</dbReference>
<proteinExistence type="predicted"/>
<dbReference type="OrthoDB" id="1523452at2"/>
<comment type="caution">
    <text evidence="1">The sequence shown here is derived from an EMBL/GenBank/DDBJ whole genome shotgun (WGS) entry which is preliminary data.</text>
</comment>
<sequence>MMESLPTLLLATAYAPPVSYFVKLYEHAAGTIALEGCEHYIKQSYRNRCRILGPNGVQSLTIPVELLAGTKTPIREVRISDHGEWRHLHAQALRTAYGASPFFEFYADELMPFYERRYTYLWDFNAELLHTLLAQLQLDLDWSTTMDFLPPQLPEATSECCDLRYTLSPKQAAPLPGVQLRPYYQLHLERMGFVEDLSILDLLFEMGPEALLVLRDSLQA</sequence>
<name>A0A134B197_9PORP</name>
<dbReference type="Proteomes" id="UP000070224">
    <property type="component" value="Unassembled WGS sequence"/>
</dbReference>
<evidence type="ECO:0000313" key="2">
    <source>
        <dbReference type="Proteomes" id="UP000070224"/>
    </source>
</evidence>
<gene>
    <name evidence="1" type="ORF">HMPREF3185_01911</name>
</gene>
<evidence type="ECO:0000313" key="1">
    <source>
        <dbReference type="EMBL" id="KXB73709.1"/>
    </source>
</evidence>
<reference evidence="2" key="1">
    <citation type="submission" date="2016-01" db="EMBL/GenBank/DDBJ databases">
        <authorList>
            <person name="Mitreva M."/>
            <person name="Pepin K.H."/>
            <person name="Mihindukulasuriya K.A."/>
            <person name="Fulton R."/>
            <person name="Fronick C."/>
            <person name="O'Laughlin M."/>
            <person name="Miner T."/>
            <person name="Herter B."/>
            <person name="Rosa B.A."/>
            <person name="Cordes M."/>
            <person name="Tomlinson C."/>
            <person name="Wollam A."/>
            <person name="Palsikar V.B."/>
            <person name="Mardis E.R."/>
            <person name="Wilson R.K."/>
        </authorList>
    </citation>
    <scope>NUCLEOTIDE SEQUENCE [LARGE SCALE GENOMIC DNA]</scope>
    <source>
        <strain evidence="2">KA00683</strain>
    </source>
</reference>
<dbReference type="AlphaFoldDB" id="A0A134B197"/>
<dbReference type="STRING" id="322095.HMPREF3185_01911"/>
<dbReference type="EMBL" id="LSDK01000132">
    <property type="protein sequence ID" value="KXB73709.1"/>
    <property type="molecule type" value="Genomic_DNA"/>
</dbReference>
<dbReference type="RefSeq" id="WP_060935980.1">
    <property type="nucleotide sequence ID" value="NZ_KQ960465.1"/>
</dbReference>
<dbReference type="PATRIC" id="fig|322095.3.peg.1886"/>
<keyword evidence="2" id="KW-1185">Reference proteome</keyword>
<dbReference type="InterPro" id="IPR014985">
    <property type="entry name" value="WbqC"/>
</dbReference>
<protein>
    <submittedName>
        <fullName evidence="1">WbqC-like protein</fullName>
    </submittedName>
</protein>
<organism evidence="1 2">
    <name type="scientific">Porphyromonas somerae</name>
    <dbReference type="NCBI Taxonomy" id="322095"/>
    <lineage>
        <taxon>Bacteria</taxon>
        <taxon>Pseudomonadati</taxon>
        <taxon>Bacteroidota</taxon>
        <taxon>Bacteroidia</taxon>
        <taxon>Bacteroidales</taxon>
        <taxon>Porphyromonadaceae</taxon>
        <taxon>Porphyromonas</taxon>
    </lineage>
</organism>